<proteinExistence type="predicted"/>
<evidence type="ECO:0000313" key="4">
    <source>
        <dbReference type="EMBL" id="QDH19711.1"/>
    </source>
</evidence>
<name>A0A4Y6UTM9_SACBS</name>
<keyword evidence="1" id="KW-0547">Nucleotide-binding</keyword>
<dbReference type="PANTHER" id="PTHR43158">
    <property type="entry name" value="SKFA PEPTIDE EXPORT ATP-BINDING PROTEIN SKFE"/>
    <property type="match status" value="1"/>
</dbReference>
<evidence type="ECO:0000256" key="1">
    <source>
        <dbReference type="ARBA" id="ARBA00022741"/>
    </source>
</evidence>
<dbReference type="RefSeq" id="WP_141446100.1">
    <property type="nucleotide sequence ID" value="NZ_CP041217.1"/>
</dbReference>
<accession>A0A4Y6UTM9</accession>
<dbReference type="Proteomes" id="UP000316968">
    <property type="component" value="Chromosome"/>
</dbReference>
<dbReference type="InterPro" id="IPR003593">
    <property type="entry name" value="AAA+_ATPase"/>
</dbReference>
<gene>
    <name evidence="4" type="ORF">FFV09_01825</name>
</gene>
<dbReference type="KEGG" id="saca:FFV09_01825"/>
<dbReference type="GO" id="GO:0016887">
    <property type="term" value="F:ATP hydrolysis activity"/>
    <property type="evidence" value="ECO:0007669"/>
    <property type="project" value="InterPro"/>
</dbReference>
<keyword evidence="5" id="KW-1185">Reference proteome</keyword>
<dbReference type="InterPro" id="IPR003439">
    <property type="entry name" value="ABC_transporter-like_ATP-bd"/>
</dbReference>
<evidence type="ECO:0000259" key="3">
    <source>
        <dbReference type="PROSITE" id="PS50893"/>
    </source>
</evidence>
<keyword evidence="2 4" id="KW-0067">ATP-binding</keyword>
<dbReference type="OrthoDB" id="9804819at2"/>
<dbReference type="InterPro" id="IPR027417">
    <property type="entry name" value="P-loop_NTPase"/>
</dbReference>
<dbReference type="GO" id="GO:0005524">
    <property type="term" value="F:ATP binding"/>
    <property type="evidence" value="ECO:0007669"/>
    <property type="project" value="UniProtKB-KW"/>
</dbReference>
<dbReference type="AlphaFoldDB" id="A0A4Y6UTM9"/>
<dbReference type="SMART" id="SM00382">
    <property type="entry name" value="AAA"/>
    <property type="match status" value="1"/>
</dbReference>
<feature type="domain" description="ABC transporter" evidence="3">
    <location>
        <begin position="5"/>
        <end position="229"/>
    </location>
</feature>
<dbReference type="Gene3D" id="3.40.50.300">
    <property type="entry name" value="P-loop containing nucleotide triphosphate hydrolases"/>
    <property type="match status" value="1"/>
</dbReference>
<dbReference type="SUPFAM" id="SSF52540">
    <property type="entry name" value="P-loop containing nucleoside triphosphate hydrolases"/>
    <property type="match status" value="1"/>
</dbReference>
<dbReference type="PANTHER" id="PTHR43158:SF5">
    <property type="entry name" value="ABC TRANSPORTER, ATP-BINDING PROTEIN"/>
    <property type="match status" value="1"/>
</dbReference>
<protein>
    <submittedName>
        <fullName evidence="4">ABC transporter ATP-binding protein</fullName>
    </submittedName>
</protein>
<organism evidence="4 5">
    <name type="scientific">Saccharibacillus brassicae</name>
    <dbReference type="NCBI Taxonomy" id="2583377"/>
    <lineage>
        <taxon>Bacteria</taxon>
        <taxon>Bacillati</taxon>
        <taxon>Bacillota</taxon>
        <taxon>Bacilli</taxon>
        <taxon>Bacillales</taxon>
        <taxon>Paenibacillaceae</taxon>
        <taxon>Saccharibacillus</taxon>
    </lineage>
</organism>
<evidence type="ECO:0000313" key="5">
    <source>
        <dbReference type="Proteomes" id="UP000316968"/>
    </source>
</evidence>
<dbReference type="Pfam" id="PF00005">
    <property type="entry name" value="ABC_tran"/>
    <property type="match status" value="1"/>
</dbReference>
<dbReference type="CDD" id="cd03230">
    <property type="entry name" value="ABC_DR_subfamily_A"/>
    <property type="match status" value="1"/>
</dbReference>
<dbReference type="PROSITE" id="PS50893">
    <property type="entry name" value="ABC_TRANSPORTER_2"/>
    <property type="match status" value="1"/>
</dbReference>
<evidence type="ECO:0000256" key="2">
    <source>
        <dbReference type="ARBA" id="ARBA00022840"/>
    </source>
</evidence>
<dbReference type="EMBL" id="CP041217">
    <property type="protein sequence ID" value="QDH19711.1"/>
    <property type="molecule type" value="Genomic_DNA"/>
</dbReference>
<reference evidence="4 5" key="1">
    <citation type="submission" date="2019-06" db="EMBL/GenBank/DDBJ databases">
        <title>Saccharibacillus brassicae sp. nov., an endophytic bacterium isolated from Chinese cabbage seeds (Brassica pekinensis).</title>
        <authorList>
            <person name="Jiang L."/>
            <person name="Lee J."/>
            <person name="Kim S.W."/>
        </authorList>
    </citation>
    <scope>NUCLEOTIDE SEQUENCE [LARGE SCALE GENOMIC DNA]</scope>
    <source>
        <strain evidence="5">KCTC 43072 / ATSA2</strain>
    </source>
</reference>
<sequence length="292" mass="32237">MNSVLEVKQLSKAYGRTDAVSSLSLDLSEQTIYGLLGRNGAGKTTLLNMVTGGIFPDGGEVVVHGRTLRKGEVPPNTCYVREKNFYPNGARVRDVLHMASAFHPNWDKELAGRLLGTFKLNPGQKMRQLSRGMEAMVGNVIGLASRAPLTIFDEPVLGLDVLMREKFYRTLLEDYAEHPRTVLLSTHLIDEIATVVEQVFIMENGSILMREDVEHIRERAHTVSGSGAALQAFVEGRRVIHSESYGHVGVAIVYGELAENERREAESRGLAIDGVPLQKFFAYLIEEGQADA</sequence>